<name>A0A5B0MNK6_PUCGR</name>
<protein>
    <submittedName>
        <fullName evidence="2">Uncharacterized protein</fullName>
    </submittedName>
</protein>
<proteinExistence type="predicted"/>
<sequence length="121" mass="13088">MKKRSIFSVPSPYQARPAEPSTQSLHLPSEAQDPDTQVEEVVDTLSSQLGFEDSPEDVEEVGVSTIHVRLDCSKAGRMLIPVAFSSPTKGSVIVSVLIDTGFMANFISNKFVQDNGLPTHA</sequence>
<dbReference type="Proteomes" id="UP000324748">
    <property type="component" value="Unassembled WGS sequence"/>
</dbReference>
<evidence type="ECO:0000256" key="1">
    <source>
        <dbReference type="SAM" id="MobiDB-lite"/>
    </source>
</evidence>
<keyword evidence="3" id="KW-1185">Reference proteome</keyword>
<feature type="region of interest" description="Disordered" evidence="1">
    <location>
        <begin position="1"/>
        <end position="36"/>
    </location>
</feature>
<reference evidence="2 3" key="1">
    <citation type="submission" date="2019-05" db="EMBL/GenBank/DDBJ databases">
        <title>Emergence of the Ug99 lineage of the wheat stem rust pathogen through somatic hybridization.</title>
        <authorList>
            <person name="Li F."/>
            <person name="Upadhyaya N.M."/>
            <person name="Sperschneider J."/>
            <person name="Matny O."/>
            <person name="Nguyen-Phuc H."/>
            <person name="Mago R."/>
            <person name="Raley C."/>
            <person name="Miller M.E."/>
            <person name="Silverstein K.A.T."/>
            <person name="Henningsen E."/>
            <person name="Hirsch C.D."/>
            <person name="Visser B."/>
            <person name="Pretorius Z.A."/>
            <person name="Steffenson B.J."/>
            <person name="Schwessinger B."/>
            <person name="Dodds P.N."/>
            <person name="Figueroa M."/>
        </authorList>
    </citation>
    <scope>NUCLEOTIDE SEQUENCE [LARGE SCALE GENOMIC DNA]</scope>
    <source>
        <strain evidence="2">21-0</strain>
    </source>
</reference>
<dbReference type="AlphaFoldDB" id="A0A5B0MNK6"/>
<organism evidence="2 3">
    <name type="scientific">Puccinia graminis f. sp. tritici</name>
    <dbReference type="NCBI Taxonomy" id="56615"/>
    <lineage>
        <taxon>Eukaryota</taxon>
        <taxon>Fungi</taxon>
        <taxon>Dikarya</taxon>
        <taxon>Basidiomycota</taxon>
        <taxon>Pucciniomycotina</taxon>
        <taxon>Pucciniomycetes</taxon>
        <taxon>Pucciniales</taxon>
        <taxon>Pucciniaceae</taxon>
        <taxon>Puccinia</taxon>
    </lineage>
</organism>
<comment type="caution">
    <text evidence="2">The sequence shown here is derived from an EMBL/GenBank/DDBJ whole genome shotgun (WGS) entry which is preliminary data.</text>
</comment>
<accession>A0A5B0MNK6</accession>
<evidence type="ECO:0000313" key="2">
    <source>
        <dbReference type="EMBL" id="KAA1077564.1"/>
    </source>
</evidence>
<dbReference type="OrthoDB" id="2515829at2759"/>
<gene>
    <name evidence="2" type="ORF">PGT21_011967</name>
</gene>
<dbReference type="EMBL" id="VSWC01000144">
    <property type="protein sequence ID" value="KAA1077564.1"/>
    <property type="molecule type" value="Genomic_DNA"/>
</dbReference>
<evidence type="ECO:0000313" key="3">
    <source>
        <dbReference type="Proteomes" id="UP000324748"/>
    </source>
</evidence>